<dbReference type="InterPro" id="IPR029061">
    <property type="entry name" value="THDP-binding"/>
</dbReference>
<accession>A0AAE4YA18</accession>
<dbReference type="GO" id="GO:0007584">
    <property type="term" value="P:response to nutrient"/>
    <property type="evidence" value="ECO:0007669"/>
    <property type="project" value="TreeGrafter"/>
</dbReference>
<evidence type="ECO:0000259" key="9">
    <source>
        <dbReference type="SMART" id="SM00861"/>
    </source>
</evidence>
<evidence type="ECO:0000313" key="11">
    <source>
        <dbReference type="Proteomes" id="UP001193501"/>
    </source>
</evidence>
<comment type="caution">
    <text evidence="10">The sequence shown here is derived from an EMBL/GenBank/DDBJ whole genome shotgun (WGS) entry which is preliminary data.</text>
</comment>
<proteinExistence type="predicted"/>
<dbReference type="RefSeq" id="WP_168773467.1">
    <property type="nucleotide sequence ID" value="NZ_JAABNR010000002.1"/>
</dbReference>
<dbReference type="EC" id="1.2.4.4" evidence="4"/>
<evidence type="ECO:0000256" key="6">
    <source>
        <dbReference type="ARBA" id="ARBA00023002"/>
    </source>
</evidence>
<evidence type="ECO:0000256" key="8">
    <source>
        <dbReference type="ARBA" id="ARBA00030680"/>
    </source>
</evidence>
<comment type="subunit">
    <text evidence="3">Homodimer. Part of the 2-oxoglutarate dehydrogenase (OGDH) complex composed of E1 (2-oxoglutarate dehydrogenase), E2 (dihydrolipoamide succinyltransferase) and E3 (dihydrolipoamide dehydrogenase); the complex contains multiple copies of the three enzymatic components (E1, E2 and E3).</text>
</comment>
<dbReference type="InterPro" id="IPR005475">
    <property type="entry name" value="Transketolase-like_Pyr-bd"/>
</dbReference>
<dbReference type="Gene3D" id="3.40.50.970">
    <property type="match status" value="2"/>
</dbReference>
<organism evidence="10 11">
    <name type="scientific">Stagnihabitans tardus</name>
    <dbReference type="NCBI Taxonomy" id="2699202"/>
    <lineage>
        <taxon>Bacteria</taxon>
        <taxon>Pseudomonadati</taxon>
        <taxon>Pseudomonadota</taxon>
        <taxon>Alphaproteobacteria</taxon>
        <taxon>Rhodobacterales</taxon>
        <taxon>Paracoccaceae</taxon>
        <taxon>Stagnihabitans</taxon>
    </lineage>
</organism>
<dbReference type="PANTHER" id="PTHR42980:SF1">
    <property type="entry name" value="2-OXOISOVALERATE DEHYDROGENASE SUBUNIT BETA, MITOCHONDRIAL"/>
    <property type="match status" value="1"/>
</dbReference>
<dbReference type="InterPro" id="IPR033248">
    <property type="entry name" value="Transketolase_C"/>
</dbReference>
<evidence type="ECO:0000256" key="1">
    <source>
        <dbReference type="ARBA" id="ARBA00001964"/>
    </source>
</evidence>
<keyword evidence="11" id="KW-1185">Reference proteome</keyword>
<comment type="function">
    <text evidence="2">E1 component of the 2-oxoglutarate dehydrogenase (OGDH) complex which catalyzes the decarboxylation of 2-oxoglutarate, the first step in the conversion of 2-oxoglutarate to succinyl-CoA and CO(2).</text>
</comment>
<feature type="domain" description="Transketolase-like pyrimidine-binding" evidence="9">
    <location>
        <begin position="391"/>
        <end position="572"/>
    </location>
</feature>
<dbReference type="InterPro" id="IPR009014">
    <property type="entry name" value="Transketo_C/PFOR_II"/>
</dbReference>
<sequence length="742" mass="79165">MDRAEIVHENFRARVAAGELPAGRAPAGPLGPELAVQAFRAGCLTRALDRQSRAMSRAGQGFYTIGSSGHEAMAAVALALRAGDMAFLHYRDAAFQIARAGQVPGQNPAWDMLLSFASSSDDPISGGRHKVLGSRALMIPPQTSTIASHLPKAVGAAYSVGAAKRHRPEHALMADDAVVMCSFGDASANHSTAQGAFNTAGWTAYQSVPLPLMFVCEDNGIGISTKTPKGWIEAGFRARPGLKYFKADGLDIYDTYRVASEAADYIRSRRKPAFLHLRTIRLYGHAGADLPTTYLSREEVEAEEAQDPLLHSVRLLHEAGVMAPAEALEIYDQTTARVARVAAEAVTRPRLKDAAGVMASIIPPRRENRPSNGPDRAAVFGPDLKQMAEPQPMSRLINWALTDLMASHPELVMMGEDVGRKGGVYGVTQKLQARFGPDRMIDTLLDEQSILGLAIGMAQNGFVPMPEIQFLAYLHNAEDQIRGEAATLPFFSNGQFTNPMVLRIAGLGYQKGFGGHFHNDNSLAVLRDIPGVVLAVPSNGADAAMMLRECVRLAREENRVVAFVEPIALYPMRDLHAEKDGLWMRTYPEPSRLIPLGQVGTSGSGDCAIVTFGNGVYLATQAQAELEAAGVALRIVDTRWLSPLPKEALTEAVAGCSHILVLDETRHSGGIAEALMAHFHETTDAKLSRLTAEDSFIATGPAYAATMPSKAGVVAAVLALTGAGTATPLPASSAGPLTGGDK</sequence>
<gene>
    <name evidence="10" type="ORF">GV832_02760</name>
</gene>
<dbReference type="SMART" id="SM00861">
    <property type="entry name" value="Transket_pyr"/>
    <property type="match status" value="1"/>
</dbReference>
<dbReference type="InterPro" id="IPR001017">
    <property type="entry name" value="DH_E1"/>
</dbReference>
<dbReference type="Pfam" id="PF02780">
    <property type="entry name" value="Transketolase_C"/>
    <property type="match status" value="1"/>
</dbReference>
<evidence type="ECO:0000256" key="7">
    <source>
        <dbReference type="ARBA" id="ARBA00023052"/>
    </source>
</evidence>
<evidence type="ECO:0000256" key="2">
    <source>
        <dbReference type="ARBA" id="ARBA00003906"/>
    </source>
</evidence>
<dbReference type="SUPFAM" id="SSF52922">
    <property type="entry name" value="TK C-terminal domain-like"/>
    <property type="match status" value="1"/>
</dbReference>
<keyword evidence="7" id="KW-0786">Thiamine pyrophosphate</keyword>
<dbReference type="EMBL" id="JAABNR010000002">
    <property type="protein sequence ID" value="NBZ86489.1"/>
    <property type="molecule type" value="Genomic_DNA"/>
</dbReference>
<dbReference type="SUPFAM" id="SSF52518">
    <property type="entry name" value="Thiamin diphosphate-binding fold (THDP-binding)"/>
    <property type="match status" value="2"/>
</dbReference>
<dbReference type="GO" id="GO:0003863">
    <property type="term" value="F:branched-chain 2-oxo acid dehydrogenase activity"/>
    <property type="evidence" value="ECO:0007669"/>
    <property type="project" value="UniProtKB-EC"/>
</dbReference>
<dbReference type="PANTHER" id="PTHR42980">
    <property type="entry name" value="2-OXOISOVALERATE DEHYDROGENASE SUBUNIT BETA-RELATED"/>
    <property type="match status" value="1"/>
</dbReference>
<protein>
    <recommendedName>
        <fullName evidence="5">2-oxoglutarate dehydrogenase E1 component</fullName>
        <ecNumber evidence="4">1.2.4.4</ecNumber>
    </recommendedName>
    <alternativeName>
        <fullName evidence="8">Alpha-ketoglutarate dehydrogenase</fullName>
    </alternativeName>
</protein>
<reference evidence="10" key="1">
    <citation type="submission" date="2020-01" db="EMBL/GenBank/DDBJ databases">
        <authorList>
            <person name="Chen W.-M."/>
        </authorList>
    </citation>
    <scope>NUCLEOTIDE SEQUENCE</scope>
    <source>
        <strain evidence="10">CYK-10</strain>
    </source>
</reference>
<evidence type="ECO:0000256" key="3">
    <source>
        <dbReference type="ARBA" id="ARBA00011301"/>
    </source>
</evidence>
<dbReference type="Proteomes" id="UP001193501">
    <property type="component" value="Unassembled WGS sequence"/>
</dbReference>
<evidence type="ECO:0000256" key="5">
    <source>
        <dbReference type="ARBA" id="ARBA00013321"/>
    </source>
</evidence>
<dbReference type="GO" id="GO:0009083">
    <property type="term" value="P:branched-chain amino acid catabolic process"/>
    <property type="evidence" value="ECO:0007669"/>
    <property type="project" value="TreeGrafter"/>
</dbReference>
<dbReference type="Gene3D" id="3.40.50.920">
    <property type="match status" value="1"/>
</dbReference>
<dbReference type="AlphaFoldDB" id="A0AAE4YA18"/>
<comment type="cofactor">
    <cofactor evidence="1">
        <name>thiamine diphosphate</name>
        <dbReference type="ChEBI" id="CHEBI:58937"/>
    </cofactor>
</comment>
<evidence type="ECO:0000313" key="10">
    <source>
        <dbReference type="EMBL" id="NBZ86489.1"/>
    </source>
</evidence>
<evidence type="ECO:0000256" key="4">
    <source>
        <dbReference type="ARBA" id="ARBA00012277"/>
    </source>
</evidence>
<name>A0AAE4YA18_9RHOB</name>
<keyword evidence="6" id="KW-0560">Oxidoreductase</keyword>
<dbReference type="Pfam" id="PF02779">
    <property type="entry name" value="Transket_pyr"/>
    <property type="match status" value="1"/>
</dbReference>
<dbReference type="Pfam" id="PF00676">
    <property type="entry name" value="E1_dh"/>
    <property type="match status" value="1"/>
</dbReference>